<proteinExistence type="predicted"/>
<dbReference type="RefSeq" id="WP_180990916.1">
    <property type="nucleotide sequence ID" value="NZ_LJIW01000002.1"/>
</dbReference>
<protein>
    <submittedName>
        <fullName evidence="1">Uncharacterized protein</fullName>
    </submittedName>
</protein>
<evidence type="ECO:0000313" key="2">
    <source>
        <dbReference type="Proteomes" id="UP000236520"/>
    </source>
</evidence>
<dbReference type="Proteomes" id="UP000236520">
    <property type="component" value="Unassembled WGS sequence"/>
</dbReference>
<name>A0A2J7YZS9_STRMQ</name>
<gene>
    <name evidence="1" type="ORF">SMF913_28990</name>
</gene>
<sequence>MPRWSTQTSGAGDLYTARQDTALDGKRLSVPFAEKSVQTFQIDGVSE</sequence>
<dbReference type="EMBL" id="LJIW01000002">
    <property type="protein sequence ID" value="PNG93525.1"/>
    <property type="molecule type" value="Genomic_DNA"/>
</dbReference>
<comment type="caution">
    <text evidence="1">The sequence shown here is derived from an EMBL/GenBank/DDBJ whole genome shotgun (WGS) entry which is preliminary data.</text>
</comment>
<keyword evidence="2" id="KW-1185">Reference proteome</keyword>
<accession>A0A2J7YZS9</accession>
<evidence type="ECO:0000313" key="1">
    <source>
        <dbReference type="EMBL" id="PNG93525.1"/>
    </source>
</evidence>
<organism evidence="1 2">
    <name type="scientific">Streptomyces malaysiensis</name>
    <dbReference type="NCBI Taxonomy" id="92644"/>
    <lineage>
        <taxon>Bacteria</taxon>
        <taxon>Bacillati</taxon>
        <taxon>Actinomycetota</taxon>
        <taxon>Actinomycetes</taxon>
        <taxon>Kitasatosporales</taxon>
        <taxon>Streptomycetaceae</taxon>
        <taxon>Streptomyces</taxon>
        <taxon>Streptomyces violaceusniger group</taxon>
    </lineage>
</organism>
<reference evidence="1 2" key="1">
    <citation type="submission" date="2015-09" db="EMBL/GenBank/DDBJ databases">
        <title>Genome sequence, genome mining and natural product profiling of a biocontrol bacterium Streptomyces malaysiensis F913.</title>
        <authorList>
            <person name="Xu Y."/>
            <person name="Wei J."/>
            <person name="Xie J."/>
            <person name="Li T."/>
            <person name="Zhou Z."/>
        </authorList>
    </citation>
    <scope>NUCLEOTIDE SEQUENCE [LARGE SCALE GENOMIC DNA]</scope>
    <source>
        <strain evidence="1 2">F913</strain>
    </source>
</reference>
<dbReference type="AlphaFoldDB" id="A0A2J7YZS9"/>